<dbReference type="OrthoDB" id="9133790at2"/>
<keyword evidence="2" id="KW-1185">Reference proteome</keyword>
<evidence type="ECO:0008006" key="3">
    <source>
        <dbReference type="Google" id="ProtNLM"/>
    </source>
</evidence>
<dbReference type="EMBL" id="PDOB01000022">
    <property type="protein sequence ID" value="PIL39214.1"/>
    <property type="molecule type" value="Genomic_DNA"/>
</dbReference>
<organism evidence="1 2">
    <name type="scientific">Massilia psychrophila</name>
    <dbReference type="NCBI Taxonomy" id="1603353"/>
    <lineage>
        <taxon>Bacteria</taxon>
        <taxon>Pseudomonadati</taxon>
        <taxon>Pseudomonadota</taxon>
        <taxon>Betaproteobacteria</taxon>
        <taxon>Burkholderiales</taxon>
        <taxon>Oxalobacteraceae</taxon>
        <taxon>Telluria group</taxon>
        <taxon>Massilia</taxon>
    </lineage>
</organism>
<proteinExistence type="predicted"/>
<evidence type="ECO:0000313" key="1">
    <source>
        <dbReference type="EMBL" id="PIL39214.1"/>
    </source>
</evidence>
<sequence>MSNANTPAQSPSLMTFSNGSSQHLSRLASPTPKAAFSGAWTTVELQPDAFVPQRFTIGIVVQTPGERLHFKLLDDFKKFECLYHEHFPQKSVRELLAYAEEALRYAVQNKTAIPEIRFHTHCLMLAQPSFTSGEDRELTVERLFNEVVVMAPSAKRKVNDFESIDTPRARALVNAELKRIAGMDFEKFVVSEKQGLLLDDPDGHKHWLDLNLLTAKSCGSVTSAAYKSAQTVEMNQLKASLDLTTYRRIRDFDSIGLFLLLPDADAIEPKEYKRIEEVIDQHEWKLERDGFRVTSMSDTVLLAQEIYDWAKPDLAH</sequence>
<dbReference type="Proteomes" id="UP000228593">
    <property type="component" value="Unassembled WGS sequence"/>
</dbReference>
<comment type="caution">
    <text evidence="1">The sequence shown here is derived from an EMBL/GenBank/DDBJ whole genome shotgun (WGS) entry which is preliminary data.</text>
</comment>
<gene>
    <name evidence="1" type="ORF">CR103_14100</name>
</gene>
<dbReference type="RefSeq" id="WP_099916621.1">
    <property type="nucleotide sequence ID" value="NZ_BMHS01000018.1"/>
</dbReference>
<protein>
    <recommendedName>
        <fullName evidence="3">DUF3037 domain-containing protein</fullName>
    </recommendedName>
</protein>
<accession>A0A2G8SZL4</accession>
<reference evidence="1 2" key="1">
    <citation type="submission" date="2017-10" db="EMBL/GenBank/DDBJ databases">
        <title>Massilia psychrophilum sp. nov., a novel purple-pigmented bacterium isolated from Tianshan glacier, Xinjiang Municipality, China.</title>
        <authorList>
            <person name="Wang H."/>
        </authorList>
    </citation>
    <scope>NUCLEOTIDE SEQUENCE [LARGE SCALE GENOMIC DNA]</scope>
    <source>
        <strain evidence="1 2">JCM 30813</strain>
    </source>
</reference>
<dbReference type="AlphaFoldDB" id="A0A2G8SZL4"/>
<name>A0A2G8SZL4_9BURK</name>
<evidence type="ECO:0000313" key="2">
    <source>
        <dbReference type="Proteomes" id="UP000228593"/>
    </source>
</evidence>